<comment type="caution">
    <text evidence="2">The sequence shown here is derived from an EMBL/GenBank/DDBJ whole genome shotgun (WGS) entry which is preliminary data.</text>
</comment>
<keyword evidence="1" id="KW-0732">Signal</keyword>
<feature type="signal peptide" evidence="1">
    <location>
        <begin position="1"/>
        <end position="19"/>
    </location>
</feature>
<sequence>MKLICGICAIRAWCLRLWANPLKNPEVPECIKICSLMSDRPGSPQENLLPGVRPTVNMNRFSGKMGHQIGQYDQAFEVLKSEDFSGSKAVEKCAHGVQSEWNEFRKG</sequence>
<keyword evidence="3" id="KW-1185">Reference proteome</keyword>
<evidence type="ECO:0000313" key="3">
    <source>
        <dbReference type="Proteomes" id="UP001141253"/>
    </source>
</evidence>
<gene>
    <name evidence="2" type="ORF">OIU77_005048</name>
</gene>
<proteinExistence type="predicted"/>
<evidence type="ECO:0000256" key="1">
    <source>
        <dbReference type="SAM" id="SignalP"/>
    </source>
</evidence>
<name>A0ABQ8ZGX9_9ROSI</name>
<organism evidence="2 3">
    <name type="scientific">Salix suchowensis</name>
    <dbReference type="NCBI Taxonomy" id="1278906"/>
    <lineage>
        <taxon>Eukaryota</taxon>
        <taxon>Viridiplantae</taxon>
        <taxon>Streptophyta</taxon>
        <taxon>Embryophyta</taxon>
        <taxon>Tracheophyta</taxon>
        <taxon>Spermatophyta</taxon>
        <taxon>Magnoliopsida</taxon>
        <taxon>eudicotyledons</taxon>
        <taxon>Gunneridae</taxon>
        <taxon>Pentapetalae</taxon>
        <taxon>rosids</taxon>
        <taxon>fabids</taxon>
        <taxon>Malpighiales</taxon>
        <taxon>Salicaceae</taxon>
        <taxon>Saliceae</taxon>
        <taxon>Salix</taxon>
    </lineage>
</organism>
<reference evidence="2" key="1">
    <citation type="submission" date="2022-10" db="EMBL/GenBank/DDBJ databases">
        <authorList>
            <person name="Hyden B.L."/>
            <person name="Feng K."/>
            <person name="Yates T."/>
            <person name="Jawdy S."/>
            <person name="Smart L.B."/>
            <person name="Muchero W."/>
        </authorList>
    </citation>
    <scope>NUCLEOTIDE SEQUENCE</scope>
    <source>
        <tissue evidence="2">Shoot tip</tissue>
    </source>
</reference>
<accession>A0ABQ8ZGX9</accession>
<dbReference type="Proteomes" id="UP001141253">
    <property type="component" value="Unassembled WGS sequence"/>
</dbReference>
<dbReference type="EMBL" id="JAPFFI010000161">
    <property type="protein sequence ID" value="KAJ6291040.1"/>
    <property type="molecule type" value="Genomic_DNA"/>
</dbReference>
<feature type="chain" id="PRO_5047483897" evidence="1">
    <location>
        <begin position="20"/>
        <end position="107"/>
    </location>
</feature>
<protein>
    <submittedName>
        <fullName evidence="2">Uncharacterized protein</fullName>
    </submittedName>
</protein>
<reference evidence="2" key="2">
    <citation type="journal article" date="2023" name="Int. J. Mol. Sci.">
        <title>De Novo Assembly and Annotation of 11 Diverse Shrub Willow (Salix) Genomes Reveals Novel Gene Organization in Sex-Linked Regions.</title>
        <authorList>
            <person name="Hyden B."/>
            <person name="Feng K."/>
            <person name="Yates T.B."/>
            <person name="Jawdy S."/>
            <person name="Cereghino C."/>
            <person name="Smart L.B."/>
            <person name="Muchero W."/>
        </authorList>
    </citation>
    <scope>NUCLEOTIDE SEQUENCE</scope>
    <source>
        <tissue evidence="2">Shoot tip</tissue>
    </source>
</reference>
<evidence type="ECO:0000313" key="2">
    <source>
        <dbReference type="EMBL" id="KAJ6291040.1"/>
    </source>
</evidence>